<sequence>MVNRRKKAKAWKSDIPKKIYDKMMKNLQIGSPNPVARASEWLYEVDHIHKTYIVDLEHHVYKSSWPITAGDEIFPPMMKRPPGRPKMNRRREADEVPAEKRRYRMQCKYCKEFGHNKRGCPINPLNANKSTRHYKSNLKGYMTRIRSATRGPSGTKKIISRLPANVQPDAPWLGVQGKKIMAACGITLREKHNGPKRSELKNIDKGKGPTFPPDMVRQ</sequence>
<proteinExistence type="predicted"/>
<dbReference type="AlphaFoldDB" id="A0AAP0QDF9"/>
<comment type="caution">
    <text evidence="2">The sequence shown here is derived from an EMBL/GenBank/DDBJ whole genome shotgun (WGS) entry which is preliminary data.</text>
</comment>
<dbReference type="GO" id="GO:0008270">
    <property type="term" value="F:zinc ion binding"/>
    <property type="evidence" value="ECO:0007669"/>
    <property type="project" value="InterPro"/>
</dbReference>
<gene>
    <name evidence="2" type="ORF">WN944_026638</name>
</gene>
<name>A0AAP0QDF9_9ROSI</name>
<dbReference type="Proteomes" id="UP001428341">
    <property type="component" value="Unassembled WGS sequence"/>
</dbReference>
<dbReference type="GO" id="GO:0003676">
    <property type="term" value="F:nucleic acid binding"/>
    <property type="evidence" value="ECO:0007669"/>
    <property type="project" value="InterPro"/>
</dbReference>
<evidence type="ECO:0000256" key="1">
    <source>
        <dbReference type="SAM" id="MobiDB-lite"/>
    </source>
</evidence>
<feature type="region of interest" description="Disordered" evidence="1">
    <location>
        <begin position="191"/>
        <end position="218"/>
    </location>
</feature>
<evidence type="ECO:0000313" key="2">
    <source>
        <dbReference type="EMBL" id="KAK9183486.1"/>
    </source>
</evidence>
<dbReference type="InterPro" id="IPR036875">
    <property type="entry name" value="Znf_CCHC_sf"/>
</dbReference>
<organism evidence="2 3">
    <name type="scientific">Citrus x changshan-huyou</name>
    <dbReference type="NCBI Taxonomy" id="2935761"/>
    <lineage>
        <taxon>Eukaryota</taxon>
        <taxon>Viridiplantae</taxon>
        <taxon>Streptophyta</taxon>
        <taxon>Embryophyta</taxon>
        <taxon>Tracheophyta</taxon>
        <taxon>Spermatophyta</taxon>
        <taxon>Magnoliopsida</taxon>
        <taxon>eudicotyledons</taxon>
        <taxon>Gunneridae</taxon>
        <taxon>Pentapetalae</taxon>
        <taxon>rosids</taxon>
        <taxon>malvids</taxon>
        <taxon>Sapindales</taxon>
        <taxon>Rutaceae</taxon>
        <taxon>Aurantioideae</taxon>
        <taxon>Citrus</taxon>
    </lineage>
</organism>
<evidence type="ECO:0008006" key="4">
    <source>
        <dbReference type="Google" id="ProtNLM"/>
    </source>
</evidence>
<dbReference type="EMBL" id="JBCGBO010000024">
    <property type="protein sequence ID" value="KAK9183486.1"/>
    <property type="molecule type" value="Genomic_DNA"/>
</dbReference>
<keyword evidence="3" id="KW-1185">Reference proteome</keyword>
<protein>
    <recommendedName>
        <fullName evidence="4">CCHC-type domain-containing protein</fullName>
    </recommendedName>
</protein>
<evidence type="ECO:0000313" key="3">
    <source>
        <dbReference type="Proteomes" id="UP001428341"/>
    </source>
</evidence>
<reference evidence="2 3" key="1">
    <citation type="submission" date="2024-05" db="EMBL/GenBank/DDBJ databases">
        <title>Haplotype-resolved chromosome-level genome assembly of Huyou (Citrus changshanensis).</title>
        <authorList>
            <person name="Miao C."/>
            <person name="Chen W."/>
            <person name="Wu Y."/>
            <person name="Wang L."/>
            <person name="Zhao S."/>
            <person name="Grierson D."/>
            <person name="Xu C."/>
            <person name="Chen K."/>
        </authorList>
    </citation>
    <scope>NUCLEOTIDE SEQUENCE [LARGE SCALE GENOMIC DNA]</scope>
    <source>
        <strain evidence="2">01-14</strain>
        <tissue evidence="2">Leaf</tissue>
    </source>
</reference>
<dbReference type="SUPFAM" id="SSF57756">
    <property type="entry name" value="Retrovirus zinc finger-like domains"/>
    <property type="match status" value="1"/>
</dbReference>
<accession>A0AAP0QDF9</accession>
<feature type="compositionally biased region" description="Basic and acidic residues" evidence="1">
    <location>
        <begin position="191"/>
        <end position="207"/>
    </location>
</feature>